<gene>
    <name evidence="5 6" type="primary">purK</name>
    <name evidence="8" type="ORF">SAMN05192534_11163</name>
</gene>
<dbReference type="NCBIfam" id="TIGR01161">
    <property type="entry name" value="purK"/>
    <property type="match status" value="1"/>
</dbReference>
<dbReference type="GO" id="GO:0005524">
    <property type="term" value="F:ATP binding"/>
    <property type="evidence" value="ECO:0007669"/>
    <property type="project" value="UniProtKB-UniRule"/>
</dbReference>
<evidence type="ECO:0000313" key="8">
    <source>
        <dbReference type="EMBL" id="SDH77808.1"/>
    </source>
</evidence>
<dbReference type="InterPro" id="IPR016185">
    <property type="entry name" value="PreATP-grasp_dom_sf"/>
</dbReference>
<evidence type="ECO:0000256" key="2">
    <source>
        <dbReference type="ARBA" id="ARBA00022741"/>
    </source>
</evidence>
<dbReference type="Gene3D" id="3.40.50.20">
    <property type="match status" value="1"/>
</dbReference>
<dbReference type="InterPro" id="IPR054350">
    <property type="entry name" value="PurT/PurK_preATP-grasp"/>
</dbReference>
<dbReference type="EMBL" id="FNDK01000011">
    <property type="protein sequence ID" value="SDH77808.1"/>
    <property type="molecule type" value="Genomic_DNA"/>
</dbReference>
<dbReference type="SUPFAM" id="SSF51246">
    <property type="entry name" value="Rudiment single hybrid motif"/>
    <property type="match status" value="1"/>
</dbReference>
<evidence type="ECO:0000256" key="4">
    <source>
        <dbReference type="ARBA" id="ARBA00022840"/>
    </source>
</evidence>
<dbReference type="Gene3D" id="3.30.470.20">
    <property type="entry name" value="ATP-grasp fold, B domain"/>
    <property type="match status" value="1"/>
</dbReference>
<dbReference type="FunFam" id="3.30.470.20:FF:000029">
    <property type="entry name" value="N5-carboxyaminoimidazole ribonucleotide synthase"/>
    <property type="match status" value="1"/>
</dbReference>
<feature type="binding site" evidence="5">
    <location>
        <position position="147"/>
    </location>
    <ligand>
        <name>ATP</name>
        <dbReference type="ChEBI" id="CHEBI:30616"/>
    </ligand>
</feature>
<organism evidence="8 9">
    <name type="scientific">Alteribacillus persepolensis</name>
    <dbReference type="NCBI Taxonomy" id="568899"/>
    <lineage>
        <taxon>Bacteria</taxon>
        <taxon>Bacillati</taxon>
        <taxon>Bacillota</taxon>
        <taxon>Bacilli</taxon>
        <taxon>Bacillales</taxon>
        <taxon>Bacillaceae</taxon>
        <taxon>Alteribacillus</taxon>
    </lineage>
</organism>
<dbReference type="OrthoDB" id="9804625at2"/>
<dbReference type="InterPro" id="IPR040686">
    <property type="entry name" value="PurK_C"/>
</dbReference>
<dbReference type="Pfam" id="PF17769">
    <property type="entry name" value="PurK_C"/>
    <property type="match status" value="1"/>
</dbReference>
<dbReference type="SUPFAM" id="SSF56059">
    <property type="entry name" value="Glutathione synthetase ATP-binding domain-like"/>
    <property type="match status" value="1"/>
</dbReference>
<feature type="binding site" evidence="5">
    <location>
        <position position="107"/>
    </location>
    <ligand>
        <name>ATP</name>
        <dbReference type="ChEBI" id="CHEBI:30616"/>
    </ligand>
</feature>
<keyword evidence="9" id="KW-1185">Reference proteome</keyword>
<keyword evidence="4 5" id="KW-0067">ATP-binding</keyword>
<evidence type="ECO:0000256" key="6">
    <source>
        <dbReference type="RuleBase" id="RU361200"/>
    </source>
</evidence>
<feature type="binding site" evidence="5">
    <location>
        <begin position="152"/>
        <end position="158"/>
    </location>
    <ligand>
        <name>ATP</name>
        <dbReference type="ChEBI" id="CHEBI:30616"/>
    </ligand>
</feature>
<evidence type="ECO:0000256" key="1">
    <source>
        <dbReference type="ARBA" id="ARBA00022598"/>
    </source>
</evidence>
<comment type="function">
    <text evidence="6">Catalyzes the ATP-dependent conversion of 5-aminoimidazole ribonucleotide (AIR) and HCO(3)- to N5-carboxyaminoimidazole ribonucleotide (N5-CAIR).</text>
</comment>
<dbReference type="GO" id="GO:0004638">
    <property type="term" value="F:phosphoribosylaminoimidazole carboxylase activity"/>
    <property type="evidence" value="ECO:0007669"/>
    <property type="project" value="InterPro"/>
</dbReference>
<dbReference type="Proteomes" id="UP000199163">
    <property type="component" value="Unassembled WGS sequence"/>
</dbReference>
<protein>
    <recommendedName>
        <fullName evidence="5 6">N5-carboxyaminoimidazole ribonucleotide synthase</fullName>
        <shortName evidence="5 6">N5-CAIR synthase</shortName>
        <ecNumber evidence="5 6">6.3.4.18</ecNumber>
    </recommendedName>
    <alternativeName>
        <fullName evidence="5 6">5-(carboxyamino)imidazole ribonucleotide synthetase</fullName>
    </alternativeName>
</protein>
<comment type="pathway">
    <text evidence="5 6">Purine metabolism; IMP biosynthesis via de novo pathway; 5-amino-1-(5-phospho-D-ribosyl)imidazole-4-carboxylate from 5-amino-1-(5-phospho-D-ribosyl)imidazole (N5-CAIR route): step 1/2.</text>
</comment>
<dbReference type="FunFam" id="3.40.50.20:FF:000016">
    <property type="entry name" value="N5-carboxyaminoimidazole ribonucleotide synthase"/>
    <property type="match status" value="1"/>
</dbReference>
<evidence type="ECO:0000259" key="7">
    <source>
        <dbReference type="PROSITE" id="PS50975"/>
    </source>
</evidence>
<evidence type="ECO:0000256" key="5">
    <source>
        <dbReference type="HAMAP-Rule" id="MF_01928"/>
    </source>
</evidence>
<feature type="binding site" evidence="5">
    <location>
        <position position="215"/>
    </location>
    <ligand>
        <name>ATP</name>
        <dbReference type="ChEBI" id="CHEBI:30616"/>
    </ligand>
</feature>
<proteinExistence type="inferred from homology"/>
<keyword evidence="3 5" id="KW-0658">Purine biosynthesis</keyword>
<feature type="domain" description="ATP-grasp" evidence="7">
    <location>
        <begin position="111"/>
        <end position="299"/>
    </location>
</feature>
<dbReference type="PROSITE" id="PS50975">
    <property type="entry name" value="ATP_GRASP"/>
    <property type="match status" value="1"/>
</dbReference>
<feature type="binding site" evidence="5">
    <location>
        <begin position="269"/>
        <end position="270"/>
    </location>
    <ligand>
        <name>ATP</name>
        <dbReference type="ChEBI" id="CHEBI:30616"/>
    </ligand>
</feature>
<reference evidence="8 9" key="1">
    <citation type="submission" date="2016-10" db="EMBL/GenBank/DDBJ databases">
        <authorList>
            <person name="de Groot N.N."/>
        </authorList>
    </citation>
    <scope>NUCLEOTIDE SEQUENCE [LARGE SCALE GENOMIC DNA]</scope>
    <source>
        <strain evidence="8 9">DSM 21632</strain>
    </source>
</reference>
<comment type="similarity">
    <text evidence="5 6">Belongs to the PurK/PurT family.</text>
</comment>
<dbReference type="SUPFAM" id="SSF52440">
    <property type="entry name" value="PreATP-grasp domain"/>
    <property type="match status" value="1"/>
</dbReference>
<dbReference type="PANTHER" id="PTHR11609">
    <property type="entry name" value="PURINE BIOSYNTHESIS PROTEIN 6/7, PUR6/7"/>
    <property type="match status" value="1"/>
</dbReference>
<dbReference type="FunFam" id="3.30.1490.20:FF:000015">
    <property type="entry name" value="N5-carboxyaminoimidazole ribonucleotide synthase"/>
    <property type="match status" value="1"/>
</dbReference>
<dbReference type="InterPro" id="IPR005875">
    <property type="entry name" value="PurK"/>
</dbReference>
<keyword evidence="1 5" id="KW-0436">Ligase</keyword>
<feature type="binding site" evidence="5">
    <location>
        <position position="192"/>
    </location>
    <ligand>
        <name>ATP</name>
        <dbReference type="ChEBI" id="CHEBI:30616"/>
    </ligand>
</feature>
<dbReference type="Pfam" id="PF22660">
    <property type="entry name" value="RS_preATP-grasp-like"/>
    <property type="match status" value="1"/>
</dbReference>
<dbReference type="Gene3D" id="3.30.1490.20">
    <property type="entry name" value="ATP-grasp fold, A domain"/>
    <property type="match status" value="1"/>
</dbReference>
<dbReference type="GO" id="GO:0005829">
    <property type="term" value="C:cytosol"/>
    <property type="evidence" value="ECO:0007669"/>
    <property type="project" value="TreeGrafter"/>
</dbReference>
<comment type="subunit">
    <text evidence="5 6">Homodimer.</text>
</comment>
<dbReference type="GO" id="GO:0046872">
    <property type="term" value="F:metal ion binding"/>
    <property type="evidence" value="ECO:0007669"/>
    <property type="project" value="InterPro"/>
</dbReference>
<feature type="binding site" evidence="5">
    <location>
        <begin position="184"/>
        <end position="187"/>
    </location>
    <ligand>
        <name>ATP</name>
        <dbReference type="ChEBI" id="CHEBI:30616"/>
    </ligand>
</feature>
<dbReference type="NCBIfam" id="NF004675">
    <property type="entry name" value="PRK06019.1-1"/>
    <property type="match status" value="1"/>
</dbReference>
<sequence>MSRLLSPGKTIGILGGGQLGRMMAIAAKTMGFRIAVLEPKLNSPTGQVADVEVEAAYDDREGAKELAKHCDVLTYEFENIDAKTARFLEETLYLPQGGSLLYTTQHRVREKTAIEQAGVRVSPYKPVDSVDSLQQALEELGRPAVLKTCQGGYDGKGQVVIQEQTSAEEAFQTLNGSENDLVLEAWVPFEKEISVIVTRSTNGETSTFPVGENIHVNNILHQTIVPARIQTETEEKARQIADTLAEELDLVGTLAVEMFVLENGDIFVNELAPRPHNSGHYTIEACETSQFEQHVRAVCGWPLGSTGLLKPVVMTNILGQHIPYVMENITRFSERGHVHIYGKDEAKQGRKMGHWTVLADNTEEALAKINDIWEQQASYQK</sequence>
<dbReference type="PANTHER" id="PTHR11609:SF5">
    <property type="entry name" value="PHOSPHORIBOSYLAMINOIMIDAZOLE CARBOXYLASE"/>
    <property type="match status" value="1"/>
</dbReference>
<dbReference type="InterPro" id="IPR011761">
    <property type="entry name" value="ATP-grasp"/>
</dbReference>
<comment type="function">
    <text evidence="5">Catalyzes the ATP-dependent conversion of 5-aminoimidazole ribonucleotide (AIR) and HCO(3)(-) to N5-carboxyaminoimidazole ribonucleotide (N5-CAIR).</text>
</comment>
<evidence type="ECO:0000313" key="9">
    <source>
        <dbReference type="Proteomes" id="UP000199163"/>
    </source>
</evidence>
<dbReference type="InterPro" id="IPR011054">
    <property type="entry name" value="Rudment_hybrid_motif"/>
</dbReference>
<dbReference type="EC" id="6.3.4.18" evidence="5 6"/>
<accession>A0A1G8F6S7</accession>
<dbReference type="NCBIfam" id="NF004676">
    <property type="entry name" value="PRK06019.1-2"/>
    <property type="match status" value="1"/>
</dbReference>
<dbReference type="HAMAP" id="MF_01928">
    <property type="entry name" value="PurK"/>
    <property type="match status" value="1"/>
</dbReference>
<dbReference type="NCBIfam" id="NF004679">
    <property type="entry name" value="PRK06019.1-5"/>
    <property type="match status" value="1"/>
</dbReference>
<name>A0A1G8F6S7_9BACI</name>
<dbReference type="InterPro" id="IPR013815">
    <property type="entry name" value="ATP_grasp_subdomain_1"/>
</dbReference>
<keyword evidence="2 5" id="KW-0547">Nucleotide-binding</keyword>
<evidence type="ECO:0000256" key="3">
    <source>
        <dbReference type="ARBA" id="ARBA00022755"/>
    </source>
</evidence>
<dbReference type="Pfam" id="PF02222">
    <property type="entry name" value="ATP-grasp"/>
    <property type="match status" value="1"/>
</dbReference>
<dbReference type="RefSeq" id="WP_091273649.1">
    <property type="nucleotide sequence ID" value="NZ_FNDK01000011.1"/>
</dbReference>
<dbReference type="GO" id="GO:0006189">
    <property type="term" value="P:'de novo' IMP biosynthetic process"/>
    <property type="evidence" value="ECO:0007669"/>
    <property type="project" value="UniProtKB-UniRule"/>
</dbReference>
<dbReference type="STRING" id="568899.SAMN05192534_11163"/>
<comment type="catalytic activity">
    <reaction evidence="5 6">
        <text>5-amino-1-(5-phospho-beta-D-ribosyl)imidazole + hydrogencarbonate + ATP = 5-carboxyamino-1-(5-phospho-D-ribosyl)imidazole + ADP + phosphate + 2 H(+)</text>
        <dbReference type="Rhea" id="RHEA:19317"/>
        <dbReference type="ChEBI" id="CHEBI:15378"/>
        <dbReference type="ChEBI" id="CHEBI:17544"/>
        <dbReference type="ChEBI" id="CHEBI:30616"/>
        <dbReference type="ChEBI" id="CHEBI:43474"/>
        <dbReference type="ChEBI" id="CHEBI:58730"/>
        <dbReference type="ChEBI" id="CHEBI:137981"/>
        <dbReference type="ChEBI" id="CHEBI:456216"/>
        <dbReference type="EC" id="6.3.4.18"/>
    </reaction>
</comment>
<dbReference type="GO" id="GO:0034028">
    <property type="term" value="F:5-(carboxyamino)imidazole ribonucleotide synthase activity"/>
    <property type="evidence" value="ECO:0007669"/>
    <property type="project" value="UniProtKB-UniRule"/>
</dbReference>
<dbReference type="InterPro" id="IPR003135">
    <property type="entry name" value="ATP-grasp_carboxylate-amine"/>
</dbReference>
<dbReference type="AlphaFoldDB" id="A0A1G8F6S7"/>
<dbReference type="UniPathway" id="UPA00074">
    <property type="reaction ID" value="UER00942"/>
</dbReference>